<reference evidence="1 2" key="1">
    <citation type="journal article" date="2022" name="bioRxiv">
        <title>The genome of the oomycete Peronosclerospora sorghi, a cosmopolitan pathogen of maize and sorghum, is inflated with dispersed pseudogenes.</title>
        <authorList>
            <person name="Fletcher K."/>
            <person name="Martin F."/>
            <person name="Isakeit T."/>
            <person name="Cavanaugh K."/>
            <person name="Magill C."/>
            <person name="Michelmore R."/>
        </authorList>
    </citation>
    <scope>NUCLEOTIDE SEQUENCE [LARGE SCALE GENOMIC DNA]</scope>
    <source>
        <strain evidence="1">P6</strain>
    </source>
</reference>
<keyword evidence="2" id="KW-1185">Reference proteome</keyword>
<accession>A0ACC0WPB7</accession>
<dbReference type="EMBL" id="CM047590">
    <property type="protein sequence ID" value="KAI9919596.1"/>
    <property type="molecule type" value="Genomic_DNA"/>
</dbReference>
<proteinExistence type="predicted"/>
<comment type="caution">
    <text evidence="1">The sequence shown here is derived from an EMBL/GenBank/DDBJ whole genome shotgun (WGS) entry which is preliminary data.</text>
</comment>
<dbReference type="Proteomes" id="UP001163321">
    <property type="component" value="Chromosome 11"/>
</dbReference>
<gene>
    <name evidence="1" type="ORF">PsorP6_017714</name>
</gene>
<protein>
    <submittedName>
        <fullName evidence="1">Uncharacterized protein</fullName>
    </submittedName>
</protein>
<evidence type="ECO:0000313" key="2">
    <source>
        <dbReference type="Proteomes" id="UP001163321"/>
    </source>
</evidence>
<name>A0ACC0WPB7_9STRA</name>
<sequence>MVATPAGVTVRGLTFDLDDTLWCGKTVMKNANAAFHAFLAQATPPLADQFPPAKFDALLVAFQRAMPEKAHDYTFLRQYTLRHCVSLCGAEKLNLLDHMQLEAFVDAAFQAFLVARSQPELFHGVEGLFQALVAHLKRVRDDNGPFLGCITNGNCNLNNLPTFFQDHMDFVVSAELVGTAKPNRAIFDAAVANFPAIHNRQQLVHVGDHYECDVEGAKGAGLRTIWVNATWSKANALTRDDLTQVDAEHYPAADAIVKDVCAVLHVVERWNALAKVAE</sequence>
<organism evidence="1 2">
    <name type="scientific">Peronosclerospora sorghi</name>
    <dbReference type="NCBI Taxonomy" id="230839"/>
    <lineage>
        <taxon>Eukaryota</taxon>
        <taxon>Sar</taxon>
        <taxon>Stramenopiles</taxon>
        <taxon>Oomycota</taxon>
        <taxon>Peronosporomycetes</taxon>
        <taxon>Peronosporales</taxon>
        <taxon>Peronosporaceae</taxon>
        <taxon>Peronosclerospora</taxon>
    </lineage>
</organism>
<evidence type="ECO:0000313" key="1">
    <source>
        <dbReference type="EMBL" id="KAI9919596.1"/>
    </source>
</evidence>